<protein>
    <submittedName>
        <fullName evidence="1">DUF2958 domain-containing protein</fullName>
    </submittedName>
</protein>
<name>A0A415SAM4_MEDGN</name>
<comment type="caution">
    <text evidence="1">The sequence shown here is derived from an EMBL/GenBank/DDBJ whole genome shotgun (WGS) entry which is preliminary data.</text>
</comment>
<dbReference type="RefSeq" id="WP_004614224.1">
    <property type="nucleotide sequence ID" value="NZ_BAABXJ010000002.1"/>
</dbReference>
<dbReference type="EMBL" id="QRQE01000013">
    <property type="protein sequence ID" value="RHM77668.1"/>
    <property type="molecule type" value="Genomic_DNA"/>
</dbReference>
<dbReference type="InterPro" id="IPR021341">
    <property type="entry name" value="DUF2958"/>
</dbReference>
<evidence type="ECO:0000313" key="2">
    <source>
        <dbReference type="Proteomes" id="UP000285610"/>
    </source>
</evidence>
<evidence type="ECO:0000313" key="1">
    <source>
        <dbReference type="EMBL" id="RHM77668.1"/>
    </source>
</evidence>
<dbReference type="AlphaFoldDB" id="A0A415SAM4"/>
<dbReference type="Proteomes" id="UP000285610">
    <property type="component" value="Unassembled WGS sequence"/>
</dbReference>
<sequence length="104" mass="11985">MILMTQEIKNQLLESSYYPKEEDWMETTVIVKYFYPAGAATWLITGGEEVDGDWMLFGYVTLGYEWEWGSVLLSELENFSGFAGLKIERDLYSNGASVKELVQY</sequence>
<proteinExistence type="predicted"/>
<organism evidence="1 2">
    <name type="scientific">Mediterraneibacter gnavus</name>
    <name type="common">Ruminococcus gnavus</name>
    <dbReference type="NCBI Taxonomy" id="33038"/>
    <lineage>
        <taxon>Bacteria</taxon>
        <taxon>Bacillati</taxon>
        <taxon>Bacillota</taxon>
        <taxon>Clostridia</taxon>
        <taxon>Lachnospirales</taxon>
        <taxon>Lachnospiraceae</taxon>
        <taxon>Mediterraneibacter</taxon>
    </lineage>
</organism>
<reference evidence="1 2" key="1">
    <citation type="submission" date="2018-08" db="EMBL/GenBank/DDBJ databases">
        <title>A genome reference for cultivated species of the human gut microbiota.</title>
        <authorList>
            <person name="Zou Y."/>
            <person name="Xue W."/>
            <person name="Luo G."/>
        </authorList>
    </citation>
    <scope>NUCLEOTIDE SEQUENCE [LARGE SCALE GENOMIC DNA]</scope>
    <source>
        <strain evidence="1 2">AF33-12</strain>
    </source>
</reference>
<gene>
    <name evidence="1" type="ORF">DWZ50_06920</name>
</gene>
<accession>A0A415SAM4</accession>
<dbReference type="Pfam" id="PF11171">
    <property type="entry name" value="DUF2958"/>
    <property type="match status" value="1"/>
</dbReference>